<proteinExistence type="predicted"/>
<dbReference type="Proteomes" id="UP000283630">
    <property type="component" value="Unassembled WGS sequence"/>
</dbReference>
<dbReference type="NCBIfam" id="TIGR04223">
    <property type="entry name" value="quorum_AgrD"/>
    <property type="match status" value="1"/>
</dbReference>
<evidence type="ECO:0000313" key="2">
    <source>
        <dbReference type="EMBL" id="RGT07151.1"/>
    </source>
</evidence>
<evidence type="ECO:0000256" key="1">
    <source>
        <dbReference type="SAM" id="SignalP"/>
    </source>
</evidence>
<sequence>MRKIKFFMKNHASVMASIAMVFSVMAINSRCVCIYHQPPMPDSLQKLKKN</sequence>
<protein>
    <submittedName>
        <fullName evidence="2">Cyclic lactone autoinducer peptide</fullName>
    </submittedName>
</protein>
<feature type="signal peptide" evidence="1">
    <location>
        <begin position="1"/>
        <end position="26"/>
    </location>
</feature>
<dbReference type="InterPro" id="IPR009229">
    <property type="entry name" value="AgrD"/>
</dbReference>
<name>A0A412MAR8_9FIRM</name>
<organism evidence="2 3">
    <name type="scientific">Dorea formicigenerans</name>
    <dbReference type="NCBI Taxonomy" id="39486"/>
    <lineage>
        <taxon>Bacteria</taxon>
        <taxon>Bacillati</taxon>
        <taxon>Bacillota</taxon>
        <taxon>Clostridia</taxon>
        <taxon>Lachnospirales</taxon>
        <taxon>Lachnospiraceae</taxon>
        <taxon>Dorea</taxon>
    </lineage>
</organism>
<reference evidence="2 3" key="1">
    <citation type="submission" date="2018-08" db="EMBL/GenBank/DDBJ databases">
        <title>A genome reference for cultivated species of the human gut microbiota.</title>
        <authorList>
            <person name="Zou Y."/>
            <person name="Xue W."/>
            <person name="Luo G."/>
        </authorList>
    </citation>
    <scope>NUCLEOTIDE SEQUENCE [LARGE SCALE GENOMIC DNA]</scope>
    <source>
        <strain evidence="2 3">AF19-4AC</strain>
    </source>
</reference>
<gene>
    <name evidence="2" type="ORF">DWX53_13085</name>
</gene>
<comment type="caution">
    <text evidence="2">The sequence shown here is derived from an EMBL/GenBank/DDBJ whole genome shotgun (WGS) entry which is preliminary data.</text>
</comment>
<feature type="chain" id="PRO_5038553024" evidence="1">
    <location>
        <begin position="27"/>
        <end position="50"/>
    </location>
</feature>
<keyword evidence="1" id="KW-0732">Signal</keyword>
<dbReference type="AlphaFoldDB" id="A0A412MAR8"/>
<accession>A0A412MAR8</accession>
<dbReference type="EMBL" id="QRWH01000016">
    <property type="protein sequence ID" value="RGT07151.1"/>
    <property type="molecule type" value="Genomic_DNA"/>
</dbReference>
<dbReference type="GeneID" id="97128144"/>
<evidence type="ECO:0000313" key="3">
    <source>
        <dbReference type="Proteomes" id="UP000283630"/>
    </source>
</evidence>
<dbReference type="RefSeq" id="WP_021739016.1">
    <property type="nucleotide sequence ID" value="NZ_QRWH01000016.1"/>
</dbReference>